<sequence length="215" mass="24431">MARRQKKKQPATTAPLSVSDRIQRQLAASAVQKTRQGERPTMRETAALKALEVEREEQQRWLYYHTVPKRHYVQLSGRSHGVLNKQADRHGIPLRGRTIDLQAVLGWLHDFLAKYAYRLKALDDADPLLQGASTPALEQYRQAKVDLVRLEVERQRGNLLPKDKVAQALSGLNSILREAGETLQRQYGDDAAAVLTEAVEDWARGWRETLDDDDS</sequence>
<dbReference type="EMBL" id="BARU01027496">
    <property type="protein sequence ID" value="GAH74685.1"/>
    <property type="molecule type" value="Genomic_DNA"/>
</dbReference>
<comment type="caution">
    <text evidence="1">The sequence shown here is derived from an EMBL/GenBank/DDBJ whole genome shotgun (WGS) entry which is preliminary data.</text>
</comment>
<dbReference type="AlphaFoldDB" id="X1IZJ7"/>
<gene>
    <name evidence="1" type="ORF">S03H2_44009</name>
</gene>
<organism evidence="1">
    <name type="scientific">marine sediment metagenome</name>
    <dbReference type="NCBI Taxonomy" id="412755"/>
    <lineage>
        <taxon>unclassified sequences</taxon>
        <taxon>metagenomes</taxon>
        <taxon>ecological metagenomes</taxon>
    </lineage>
</organism>
<reference evidence="1" key="1">
    <citation type="journal article" date="2014" name="Front. Microbiol.">
        <title>High frequency of phylogenetically diverse reductive dehalogenase-homologous genes in deep subseafloor sedimentary metagenomes.</title>
        <authorList>
            <person name="Kawai M."/>
            <person name="Futagami T."/>
            <person name="Toyoda A."/>
            <person name="Takaki Y."/>
            <person name="Nishi S."/>
            <person name="Hori S."/>
            <person name="Arai W."/>
            <person name="Tsubouchi T."/>
            <person name="Morono Y."/>
            <person name="Uchiyama I."/>
            <person name="Ito T."/>
            <person name="Fujiyama A."/>
            <person name="Inagaki F."/>
            <person name="Takami H."/>
        </authorList>
    </citation>
    <scope>NUCLEOTIDE SEQUENCE</scope>
    <source>
        <strain evidence="1">Expedition CK06-06</strain>
    </source>
</reference>
<accession>X1IZJ7</accession>
<proteinExistence type="predicted"/>
<protein>
    <submittedName>
        <fullName evidence="1">Uncharacterized protein</fullName>
    </submittedName>
</protein>
<name>X1IZJ7_9ZZZZ</name>
<evidence type="ECO:0000313" key="1">
    <source>
        <dbReference type="EMBL" id="GAH74685.1"/>
    </source>
</evidence>